<dbReference type="Proteomes" id="UP000772434">
    <property type="component" value="Unassembled WGS sequence"/>
</dbReference>
<protein>
    <submittedName>
        <fullName evidence="2">Uncharacterized protein</fullName>
    </submittedName>
</protein>
<accession>A0A9P5Q7P9</accession>
<gene>
    <name evidence="2" type="ORF">BDP27DRAFT_1357778</name>
</gene>
<feature type="region of interest" description="Disordered" evidence="1">
    <location>
        <begin position="49"/>
        <end position="132"/>
    </location>
</feature>
<name>A0A9P5Q7P9_9AGAR</name>
<sequence length="167" mass="18921">MSIGAWSRGYATFGMLPLDPCNQSLRFESGTGMALDELIWTTATDVYGLGPLTDDDDDKNKNKDKDKDRDNDKDKDRDKDKEQEQASRHTSSRPRAKEQQTDEHRTTSCSHEVEKCGARSGSKPSTCGNQPTKISRFARTGVLIWGFEGFGEVRREWEIGWVGWKNE</sequence>
<comment type="caution">
    <text evidence="2">The sequence shown here is derived from an EMBL/GenBank/DDBJ whole genome shotgun (WGS) entry which is preliminary data.</text>
</comment>
<feature type="compositionally biased region" description="Polar residues" evidence="1">
    <location>
        <begin position="122"/>
        <end position="132"/>
    </location>
</feature>
<evidence type="ECO:0000256" key="1">
    <source>
        <dbReference type="SAM" id="MobiDB-lite"/>
    </source>
</evidence>
<dbReference type="EMBL" id="JADNRY010000005">
    <property type="protein sequence ID" value="KAF9077033.1"/>
    <property type="molecule type" value="Genomic_DNA"/>
</dbReference>
<organism evidence="2 3">
    <name type="scientific">Rhodocollybia butyracea</name>
    <dbReference type="NCBI Taxonomy" id="206335"/>
    <lineage>
        <taxon>Eukaryota</taxon>
        <taxon>Fungi</taxon>
        <taxon>Dikarya</taxon>
        <taxon>Basidiomycota</taxon>
        <taxon>Agaricomycotina</taxon>
        <taxon>Agaricomycetes</taxon>
        <taxon>Agaricomycetidae</taxon>
        <taxon>Agaricales</taxon>
        <taxon>Marasmiineae</taxon>
        <taxon>Omphalotaceae</taxon>
        <taxon>Rhodocollybia</taxon>
    </lineage>
</organism>
<keyword evidence="3" id="KW-1185">Reference proteome</keyword>
<evidence type="ECO:0000313" key="3">
    <source>
        <dbReference type="Proteomes" id="UP000772434"/>
    </source>
</evidence>
<dbReference type="AlphaFoldDB" id="A0A9P5Q7P9"/>
<reference evidence="2" key="1">
    <citation type="submission" date="2020-11" db="EMBL/GenBank/DDBJ databases">
        <authorList>
            <consortium name="DOE Joint Genome Institute"/>
            <person name="Ahrendt S."/>
            <person name="Riley R."/>
            <person name="Andreopoulos W."/>
            <person name="Labutti K."/>
            <person name="Pangilinan J."/>
            <person name="Ruiz-Duenas F.J."/>
            <person name="Barrasa J.M."/>
            <person name="Sanchez-Garcia M."/>
            <person name="Camarero S."/>
            <person name="Miyauchi S."/>
            <person name="Serrano A."/>
            <person name="Linde D."/>
            <person name="Babiker R."/>
            <person name="Drula E."/>
            <person name="Ayuso-Fernandez I."/>
            <person name="Pacheco R."/>
            <person name="Padilla G."/>
            <person name="Ferreira P."/>
            <person name="Barriuso J."/>
            <person name="Kellner H."/>
            <person name="Castanera R."/>
            <person name="Alfaro M."/>
            <person name="Ramirez L."/>
            <person name="Pisabarro A.G."/>
            <person name="Kuo A."/>
            <person name="Tritt A."/>
            <person name="Lipzen A."/>
            <person name="He G."/>
            <person name="Yan M."/>
            <person name="Ng V."/>
            <person name="Cullen D."/>
            <person name="Martin F."/>
            <person name="Rosso M.-N."/>
            <person name="Henrissat B."/>
            <person name="Hibbett D."/>
            <person name="Martinez A.T."/>
            <person name="Grigoriev I.V."/>
        </authorList>
    </citation>
    <scope>NUCLEOTIDE SEQUENCE</scope>
    <source>
        <strain evidence="2">AH 40177</strain>
    </source>
</reference>
<feature type="compositionally biased region" description="Basic and acidic residues" evidence="1">
    <location>
        <begin position="95"/>
        <end position="117"/>
    </location>
</feature>
<proteinExistence type="predicted"/>
<evidence type="ECO:0000313" key="2">
    <source>
        <dbReference type="EMBL" id="KAF9077033.1"/>
    </source>
</evidence>
<feature type="compositionally biased region" description="Basic and acidic residues" evidence="1">
    <location>
        <begin position="58"/>
        <end position="87"/>
    </location>
</feature>